<dbReference type="EMBL" id="CAFBMO010000004">
    <property type="protein sequence ID" value="CAB4895285.1"/>
    <property type="molecule type" value="Genomic_DNA"/>
</dbReference>
<evidence type="ECO:0000313" key="3">
    <source>
        <dbReference type="EMBL" id="CAB4895285.1"/>
    </source>
</evidence>
<evidence type="ECO:0000313" key="2">
    <source>
        <dbReference type="EMBL" id="CAB4675592.1"/>
    </source>
</evidence>
<dbReference type="EMBL" id="CAEZVB010000003">
    <property type="protein sequence ID" value="CAB4612943.1"/>
    <property type="molecule type" value="Genomic_DNA"/>
</dbReference>
<sequence>MRALVKNENESLISGLPGFSVLDLFHPDITEQTREELFTLACEFHVRYFPESPHAIDEWRAHIQTGESPTRERVHVWLIFKDTKPVGMWAVNVNIESGVALMLFGAVDKEARSNLPHTWLRSFLDALIELCVTECEVLGRKVDLVALESEMGLKNRWESAGFALINVPYFEPTLGMHWANAPEVTFYENNHLFVRSLDPNTRSDSTDSAQRALQAFVVAHYQLDVTIPQVATMLSQEHERNA</sequence>
<dbReference type="EMBL" id="CAEZWR010000194">
    <property type="protein sequence ID" value="CAB4675592.1"/>
    <property type="molecule type" value="Genomic_DNA"/>
</dbReference>
<organism evidence="1">
    <name type="scientific">freshwater metagenome</name>
    <dbReference type="NCBI Taxonomy" id="449393"/>
    <lineage>
        <taxon>unclassified sequences</taxon>
        <taxon>metagenomes</taxon>
        <taxon>ecological metagenomes</taxon>
    </lineage>
</organism>
<proteinExistence type="predicted"/>
<evidence type="ECO:0000313" key="1">
    <source>
        <dbReference type="EMBL" id="CAB4612943.1"/>
    </source>
</evidence>
<reference evidence="1" key="1">
    <citation type="submission" date="2020-05" db="EMBL/GenBank/DDBJ databases">
        <authorList>
            <person name="Chiriac C."/>
            <person name="Salcher M."/>
            <person name="Ghai R."/>
            <person name="Kavagutti S V."/>
        </authorList>
    </citation>
    <scope>NUCLEOTIDE SEQUENCE</scope>
</reference>
<name>A0A6J6HK74_9ZZZZ</name>
<protein>
    <submittedName>
        <fullName evidence="1">Unannotated protein</fullName>
    </submittedName>
</protein>
<gene>
    <name evidence="1" type="ORF">UFOPK1908_00184</name>
    <name evidence="2" type="ORF">UFOPK2282_01336</name>
    <name evidence="3" type="ORF">UFOPK3576_00153</name>
</gene>
<accession>A0A6J6HK74</accession>
<dbReference type="AlphaFoldDB" id="A0A6J6HK74"/>